<dbReference type="InterPro" id="IPR032409">
    <property type="entry name" value="GEF6/7_CC"/>
</dbReference>
<dbReference type="AlphaFoldDB" id="T1J452"/>
<dbReference type="Gene3D" id="2.30.30.40">
    <property type="entry name" value="SH3 Domains"/>
    <property type="match status" value="1"/>
</dbReference>
<dbReference type="PROSITE" id="PS50003">
    <property type="entry name" value="PH_DOMAIN"/>
    <property type="match status" value="1"/>
</dbReference>
<accession>T1J452</accession>
<dbReference type="Pfam" id="PF14604">
    <property type="entry name" value="SH3_9"/>
    <property type="match status" value="1"/>
</dbReference>
<dbReference type="STRING" id="126957.T1J452"/>
<dbReference type="SMART" id="SM00325">
    <property type="entry name" value="RhoGEF"/>
    <property type="match status" value="1"/>
</dbReference>
<evidence type="ECO:0000256" key="1">
    <source>
        <dbReference type="ARBA" id="ARBA00022443"/>
    </source>
</evidence>
<sequence>MANEAAPFLVKALYAFKGTNNDELNFRKGDLVTVTQIVEGGWWEGTLDDVTGWFPSNYVKEYKGDSIGRKSGGGSPSGNVPPFPEYMNNRQESMRINRNMVLKDLIESEKTHVNDLQTMQKNYLVLLQKSDILSSVEYRQLVGNFEEIVDQHQRLLILLEECVELPGKQQRVGGIFIQSASQLKNLHLAYCGNHPKAVTVLEKFRDELSTFMESQGAQSPGVMVLTTGLSKAFRRLEKYSGLLQEIERHMEESHADRGDTQRAIHVYREIASACMAIRRQREMELEVMSGTIHGWEGEEISSLGEIIVMSSVVTWSETRERKDRYLIFFPQTLIILSVSARMSAFLYEGRLPVTGISVSPLEDTETCHNAFEITGALVERIVVCTMTLEERDNWVEMLQNAGSSVLKQPPPPPPPTPSSHDSNKFLSTKPMPTARVWTMSCLRPAAPLRPCLALGVKDEPNSRSNSTRSLRKKDDRSHDDDTHVLRVIEAYCTSAKTRYTVNSALLDFPQVLIAEEEKIIIEETSGCEAVMEEKSLVDTVYALKDQVKELKQETSSLAKCLAEEKKARQHLENVFRKHGIITATDVDWGE</sequence>
<dbReference type="PANTHER" id="PTHR46026">
    <property type="entry name" value="RHO-TYPE GUANINE NUCLEOTIDE EXCHANGE FACTOR, ISOFORM F"/>
    <property type="match status" value="1"/>
</dbReference>
<dbReference type="Proteomes" id="UP000014500">
    <property type="component" value="Unassembled WGS sequence"/>
</dbReference>
<dbReference type="PROSITE" id="PS50002">
    <property type="entry name" value="SH3"/>
    <property type="match status" value="1"/>
</dbReference>
<dbReference type="SUPFAM" id="SSF50044">
    <property type="entry name" value="SH3-domain"/>
    <property type="match status" value="1"/>
</dbReference>
<dbReference type="CDD" id="cd00160">
    <property type="entry name" value="RhoGEF"/>
    <property type="match status" value="1"/>
</dbReference>
<dbReference type="SUPFAM" id="SSF50729">
    <property type="entry name" value="PH domain-like"/>
    <property type="match status" value="1"/>
</dbReference>
<dbReference type="InterPro" id="IPR001849">
    <property type="entry name" value="PH_domain"/>
</dbReference>
<dbReference type="InterPro" id="IPR036028">
    <property type="entry name" value="SH3-like_dom_sf"/>
</dbReference>
<feature type="compositionally biased region" description="Pro residues" evidence="3">
    <location>
        <begin position="408"/>
        <end position="417"/>
    </location>
</feature>
<keyword evidence="8" id="KW-1185">Reference proteome</keyword>
<dbReference type="eggNOG" id="KOG2070">
    <property type="taxonomic scope" value="Eukaryota"/>
</dbReference>
<dbReference type="InterPro" id="IPR001452">
    <property type="entry name" value="SH3_domain"/>
</dbReference>
<dbReference type="PhylomeDB" id="T1J452"/>
<dbReference type="Gene3D" id="1.20.5.390">
    <property type="entry name" value="L1 transposable element, trimerization domain"/>
    <property type="match status" value="1"/>
</dbReference>
<evidence type="ECO:0000256" key="2">
    <source>
        <dbReference type="PROSITE-ProRule" id="PRU00192"/>
    </source>
</evidence>
<dbReference type="InterPro" id="IPR011993">
    <property type="entry name" value="PH-like_dom_sf"/>
</dbReference>
<dbReference type="Pfam" id="PF00169">
    <property type="entry name" value="PH"/>
    <property type="match status" value="1"/>
</dbReference>
<feature type="domain" description="PH" evidence="5">
    <location>
        <begin position="299"/>
        <end position="403"/>
    </location>
</feature>
<dbReference type="SMART" id="SM00326">
    <property type="entry name" value="SH3"/>
    <property type="match status" value="1"/>
</dbReference>
<keyword evidence="1 2" id="KW-0728">SH3 domain</keyword>
<dbReference type="PANTHER" id="PTHR46026:SF1">
    <property type="entry name" value="RHO-TYPE GUANINE NUCLEOTIDE EXCHANGE FACTOR, ISOFORM F"/>
    <property type="match status" value="1"/>
</dbReference>
<evidence type="ECO:0000313" key="8">
    <source>
        <dbReference type="Proteomes" id="UP000014500"/>
    </source>
</evidence>
<dbReference type="OMA" id="IMFFEVT"/>
<dbReference type="GO" id="GO:0005737">
    <property type="term" value="C:cytoplasm"/>
    <property type="evidence" value="ECO:0007669"/>
    <property type="project" value="TreeGrafter"/>
</dbReference>
<dbReference type="InterPro" id="IPR035899">
    <property type="entry name" value="DBL_dom_sf"/>
</dbReference>
<evidence type="ECO:0008006" key="9">
    <source>
        <dbReference type="Google" id="ProtNLM"/>
    </source>
</evidence>
<dbReference type="PRINTS" id="PR00452">
    <property type="entry name" value="SH3DOMAIN"/>
</dbReference>
<evidence type="ECO:0000313" key="7">
    <source>
        <dbReference type="EnsemblMetazoa" id="SMAR008382-PA"/>
    </source>
</evidence>
<feature type="domain" description="DH" evidence="6">
    <location>
        <begin position="97"/>
        <end position="277"/>
    </location>
</feature>
<dbReference type="InterPro" id="IPR000219">
    <property type="entry name" value="DH_dom"/>
</dbReference>
<dbReference type="HOGENOM" id="CLU_017010_1_1_1"/>
<dbReference type="Pfam" id="PF16523">
    <property type="entry name" value="betaPIX_CC"/>
    <property type="match status" value="1"/>
</dbReference>
<dbReference type="FunFam" id="1.20.900.10:FF:000016">
    <property type="entry name" value="Rho guanine nucleotide exchange factor 6"/>
    <property type="match status" value="1"/>
</dbReference>
<evidence type="ECO:0000256" key="3">
    <source>
        <dbReference type="SAM" id="MobiDB-lite"/>
    </source>
</evidence>
<organism evidence="7 8">
    <name type="scientific">Strigamia maritima</name>
    <name type="common">European centipede</name>
    <name type="synonym">Geophilus maritimus</name>
    <dbReference type="NCBI Taxonomy" id="126957"/>
    <lineage>
        <taxon>Eukaryota</taxon>
        <taxon>Metazoa</taxon>
        <taxon>Ecdysozoa</taxon>
        <taxon>Arthropoda</taxon>
        <taxon>Myriapoda</taxon>
        <taxon>Chilopoda</taxon>
        <taxon>Pleurostigmophora</taxon>
        <taxon>Geophilomorpha</taxon>
        <taxon>Linotaeniidae</taxon>
        <taxon>Strigamia</taxon>
    </lineage>
</organism>
<dbReference type="Pfam" id="PF00621">
    <property type="entry name" value="RhoGEF"/>
    <property type="match status" value="1"/>
</dbReference>
<dbReference type="GO" id="GO:0005085">
    <property type="term" value="F:guanyl-nucleotide exchange factor activity"/>
    <property type="evidence" value="ECO:0007669"/>
    <property type="project" value="InterPro"/>
</dbReference>
<dbReference type="EnsemblMetazoa" id="SMAR008382-RA">
    <property type="protein sequence ID" value="SMAR008382-PA"/>
    <property type="gene ID" value="SMAR008382"/>
</dbReference>
<dbReference type="Gene3D" id="1.20.900.10">
    <property type="entry name" value="Dbl homology (DH) domain"/>
    <property type="match status" value="1"/>
</dbReference>
<evidence type="ECO:0000259" key="5">
    <source>
        <dbReference type="PROSITE" id="PS50003"/>
    </source>
</evidence>
<dbReference type="EMBL" id="JH431837">
    <property type="status" value="NOT_ANNOTATED_CDS"/>
    <property type="molecule type" value="Genomic_DNA"/>
</dbReference>
<proteinExistence type="predicted"/>
<dbReference type="SUPFAM" id="SSF48065">
    <property type="entry name" value="DBL homology domain (DH-domain)"/>
    <property type="match status" value="1"/>
</dbReference>
<dbReference type="Gene3D" id="2.30.29.30">
    <property type="entry name" value="Pleckstrin-homology domain (PH domain)/Phosphotyrosine-binding domain (PTB)"/>
    <property type="match status" value="1"/>
</dbReference>
<protein>
    <recommendedName>
        <fullName evidence="9">Rho guanine nucleotide exchange factor 7</fullName>
    </recommendedName>
</protein>
<feature type="region of interest" description="Disordered" evidence="3">
    <location>
        <begin position="455"/>
        <end position="479"/>
    </location>
</feature>
<dbReference type="CDD" id="cd11877">
    <property type="entry name" value="SH3_PIX"/>
    <property type="match status" value="1"/>
</dbReference>
<evidence type="ECO:0000259" key="4">
    <source>
        <dbReference type="PROSITE" id="PS50002"/>
    </source>
</evidence>
<dbReference type="SMART" id="SM00233">
    <property type="entry name" value="PH"/>
    <property type="match status" value="1"/>
</dbReference>
<feature type="domain" description="SH3" evidence="4">
    <location>
        <begin position="5"/>
        <end position="64"/>
    </location>
</feature>
<reference evidence="7" key="2">
    <citation type="submission" date="2015-02" db="UniProtKB">
        <authorList>
            <consortium name="EnsemblMetazoa"/>
        </authorList>
    </citation>
    <scope>IDENTIFICATION</scope>
</reference>
<dbReference type="PROSITE" id="PS50010">
    <property type="entry name" value="DH_2"/>
    <property type="match status" value="1"/>
</dbReference>
<reference evidence="8" key="1">
    <citation type="submission" date="2011-05" db="EMBL/GenBank/DDBJ databases">
        <authorList>
            <person name="Richards S.R."/>
            <person name="Qu J."/>
            <person name="Jiang H."/>
            <person name="Jhangiani S.N."/>
            <person name="Agravi P."/>
            <person name="Goodspeed R."/>
            <person name="Gross S."/>
            <person name="Mandapat C."/>
            <person name="Jackson L."/>
            <person name="Mathew T."/>
            <person name="Pu L."/>
            <person name="Thornton R."/>
            <person name="Saada N."/>
            <person name="Wilczek-Boney K.B."/>
            <person name="Lee S."/>
            <person name="Kovar C."/>
            <person name="Wu Y."/>
            <person name="Scherer S.E."/>
            <person name="Worley K.C."/>
            <person name="Muzny D.M."/>
            <person name="Gibbs R."/>
        </authorList>
    </citation>
    <scope>NUCLEOTIDE SEQUENCE</scope>
    <source>
        <strain evidence="8">Brora</strain>
    </source>
</reference>
<feature type="region of interest" description="Disordered" evidence="3">
    <location>
        <begin position="403"/>
        <end position="427"/>
    </location>
</feature>
<evidence type="ECO:0000259" key="6">
    <source>
        <dbReference type="PROSITE" id="PS50010"/>
    </source>
</evidence>
<name>T1J452_STRMM</name>